<name>A0AAD7WE19_9TELE</name>
<feature type="region of interest" description="Disordered" evidence="1">
    <location>
        <begin position="222"/>
        <end position="268"/>
    </location>
</feature>
<dbReference type="Proteomes" id="UP001221898">
    <property type="component" value="Unassembled WGS sequence"/>
</dbReference>
<evidence type="ECO:0000256" key="1">
    <source>
        <dbReference type="SAM" id="MobiDB-lite"/>
    </source>
</evidence>
<evidence type="ECO:0000313" key="2">
    <source>
        <dbReference type="EMBL" id="KAJ8393701.1"/>
    </source>
</evidence>
<feature type="region of interest" description="Disordered" evidence="1">
    <location>
        <begin position="154"/>
        <end position="189"/>
    </location>
</feature>
<gene>
    <name evidence="2" type="ORF">AAFF_G00057540</name>
</gene>
<organism evidence="2 3">
    <name type="scientific">Aldrovandia affinis</name>
    <dbReference type="NCBI Taxonomy" id="143900"/>
    <lineage>
        <taxon>Eukaryota</taxon>
        <taxon>Metazoa</taxon>
        <taxon>Chordata</taxon>
        <taxon>Craniata</taxon>
        <taxon>Vertebrata</taxon>
        <taxon>Euteleostomi</taxon>
        <taxon>Actinopterygii</taxon>
        <taxon>Neopterygii</taxon>
        <taxon>Teleostei</taxon>
        <taxon>Notacanthiformes</taxon>
        <taxon>Halosauridae</taxon>
        <taxon>Aldrovandia</taxon>
    </lineage>
</organism>
<sequence length="268" mass="30213">MEEVNNPPHSMGSGQPHHPVNHTRPFFYVQPPSQPYYMYQWHMNNPYGHYGFPGSGIPFGRPYMPPYPYMQYPGYIIPHAPMQPVDYRRMYNPHFPSAASYDVRFRHHHTRMRRETACSEAQTDPSDAVNQLIESLDKLRTRNTVAEKELDSGIISPNSFLPGGDSKHEGPSEDLEALPAKSFPSSDGARLSTSVALFGTSAGATCKSELSQSRFEELAQEEGWSVGSDGVLPLDSSSIHEESVAQKEEKEEEEEKRRRRRVSIALCA</sequence>
<dbReference type="PANTHER" id="PTHR38654:SF1">
    <property type="entry name" value="BUCKY BALL"/>
    <property type="match status" value="1"/>
</dbReference>
<keyword evidence="3" id="KW-1185">Reference proteome</keyword>
<dbReference type="InterPro" id="IPR053309">
    <property type="entry name" value="Balbiani_Body_Formation"/>
</dbReference>
<dbReference type="AlphaFoldDB" id="A0AAD7WE19"/>
<evidence type="ECO:0000313" key="3">
    <source>
        <dbReference type="Proteomes" id="UP001221898"/>
    </source>
</evidence>
<feature type="compositionally biased region" description="Basic and acidic residues" evidence="1">
    <location>
        <begin position="238"/>
        <end position="249"/>
    </location>
</feature>
<dbReference type="PANTHER" id="PTHR38654">
    <property type="entry name" value="BUCKY BALL-RELATED"/>
    <property type="match status" value="1"/>
</dbReference>
<protein>
    <submittedName>
        <fullName evidence="2">Uncharacterized protein</fullName>
    </submittedName>
</protein>
<reference evidence="2" key="1">
    <citation type="journal article" date="2023" name="Science">
        <title>Genome structures resolve the early diversification of teleost fishes.</title>
        <authorList>
            <person name="Parey E."/>
            <person name="Louis A."/>
            <person name="Montfort J."/>
            <person name="Bouchez O."/>
            <person name="Roques C."/>
            <person name="Iampietro C."/>
            <person name="Lluch J."/>
            <person name="Castinel A."/>
            <person name="Donnadieu C."/>
            <person name="Desvignes T."/>
            <person name="Floi Bucao C."/>
            <person name="Jouanno E."/>
            <person name="Wen M."/>
            <person name="Mejri S."/>
            <person name="Dirks R."/>
            <person name="Jansen H."/>
            <person name="Henkel C."/>
            <person name="Chen W.J."/>
            <person name="Zahm M."/>
            <person name="Cabau C."/>
            <person name="Klopp C."/>
            <person name="Thompson A.W."/>
            <person name="Robinson-Rechavi M."/>
            <person name="Braasch I."/>
            <person name="Lecointre G."/>
            <person name="Bobe J."/>
            <person name="Postlethwait J.H."/>
            <person name="Berthelot C."/>
            <person name="Roest Crollius H."/>
            <person name="Guiguen Y."/>
        </authorList>
    </citation>
    <scope>NUCLEOTIDE SEQUENCE</scope>
    <source>
        <strain evidence="2">NC1722</strain>
    </source>
</reference>
<feature type="region of interest" description="Disordered" evidence="1">
    <location>
        <begin position="1"/>
        <end position="25"/>
    </location>
</feature>
<proteinExistence type="predicted"/>
<accession>A0AAD7WE19</accession>
<comment type="caution">
    <text evidence="2">The sequence shown here is derived from an EMBL/GenBank/DDBJ whole genome shotgun (WGS) entry which is preliminary data.</text>
</comment>
<dbReference type="EMBL" id="JAINUG010000134">
    <property type="protein sequence ID" value="KAJ8393701.1"/>
    <property type="molecule type" value="Genomic_DNA"/>
</dbReference>